<dbReference type="Gene3D" id="2.10.70.100">
    <property type="match status" value="1"/>
</dbReference>
<keyword evidence="6" id="KW-0175">Coiled coil</keyword>
<dbReference type="InterPro" id="IPR000014">
    <property type="entry name" value="PAS"/>
</dbReference>
<dbReference type="InterPro" id="IPR052162">
    <property type="entry name" value="Sensor_kinase/Photoreceptor"/>
</dbReference>
<accession>A0ABS1UDP9</accession>
<feature type="non-terminal residue" evidence="8">
    <location>
        <position position="1"/>
    </location>
</feature>
<dbReference type="RefSeq" id="WP_202836142.1">
    <property type="nucleotide sequence ID" value="NZ_JAETWB010000175.1"/>
</dbReference>
<proteinExistence type="predicted"/>
<dbReference type="Pfam" id="PF08447">
    <property type="entry name" value="PAS_3"/>
    <property type="match status" value="1"/>
</dbReference>
<dbReference type="Proteomes" id="UP000660885">
    <property type="component" value="Unassembled WGS sequence"/>
</dbReference>
<feature type="coiled-coil region" evidence="6">
    <location>
        <begin position="32"/>
        <end position="59"/>
    </location>
</feature>
<evidence type="ECO:0000259" key="7">
    <source>
        <dbReference type="PROSITE" id="PS50113"/>
    </source>
</evidence>
<dbReference type="SUPFAM" id="SSF55785">
    <property type="entry name" value="PYP-like sensor domain (PAS domain)"/>
    <property type="match status" value="1"/>
</dbReference>
<organism evidence="8 9">
    <name type="scientific">Belnapia arida</name>
    <dbReference type="NCBI Taxonomy" id="2804533"/>
    <lineage>
        <taxon>Bacteria</taxon>
        <taxon>Pseudomonadati</taxon>
        <taxon>Pseudomonadota</taxon>
        <taxon>Alphaproteobacteria</taxon>
        <taxon>Acetobacterales</taxon>
        <taxon>Roseomonadaceae</taxon>
        <taxon>Belnapia</taxon>
    </lineage>
</organism>
<name>A0ABS1UDP9_9PROT</name>
<dbReference type="InterPro" id="IPR000700">
    <property type="entry name" value="PAS-assoc_C"/>
</dbReference>
<dbReference type="Gene3D" id="3.30.450.20">
    <property type="entry name" value="PAS domain"/>
    <property type="match status" value="1"/>
</dbReference>
<dbReference type="NCBIfam" id="TIGR00229">
    <property type="entry name" value="sensory_box"/>
    <property type="match status" value="1"/>
</dbReference>
<evidence type="ECO:0000256" key="1">
    <source>
        <dbReference type="ARBA" id="ARBA00000085"/>
    </source>
</evidence>
<feature type="domain" description="PAC" evidence="7">
    <location>
        <begin position="123"/>
        <end position="175"/>
    </location>
</feature>
<dbReference type="InterPro" id="IPR013655">
    <property type="entry name" value="PAS_fold_3"/>
</dbReference>
<comment type="caution">
    <text evidence="8">The sequence shown here is derived from an EMBL/GenBank/DDBJ whole genome shotgun (WGS) entry which is preliminary data.</text>
</comment>
<evidence type="ECO:0000256" key="2">
    <source>
        <dbReference type="ARBA" id="ARBA00012438"/>
    </source>
</evidence>
<dbReference type="EC" id="2.7.13.3" evidence="2"/>
<sequence>VGWLAGRLGALLSGVMLLAVYVRQVDFLYTRAETTAVEREAARAELESARDNLAIALEAADMGDWELDLATDTARRTLRHDQIFGYKTLQPTWGKDVFLEHVLSDDRAGVEAAFASALERGTLQLECRIRRASDSEVRWIAVRGKTSYDAAGRPTGMAGVVMDTTERKMVEERLR</sequence>
<keyword evidence="5" id="KW-0418">Kinase</keyword>
<dbReference type="InterPro" id="IPR035965">
    <property type="entry name" value="PAS-like_dom_sf"/>
</dbReference>
<dbReference type="SMART" id="SM00086">
    <property type="entry name" value="PAC"/>
    <property type="match status" value="1"/>
</dbReference>
<keyword evidence="9" id="KW-1185">Reference proteome</keyword>
<dbReference type="EMBL" id="JAETWB010000175">
    <property type="protein sequence ID" value="MBL6082818.1"/>
    <property type="molecule type" value="Genomic_DNA"/>
</dbReference>
<gene>
    <name evidence="8" type="ORF">JMJ56_33275</name>
</gene>
<dbReference type="PANTHER" id="PTHR43304">
    <property type="entry name" value="PHYTOCHROME-LIKE PROTEIN CPH1"/>
    <property type="match status" value="1"/>
</dbReference>
<evidence type="ECO:0000256" key="3">
    <source>
        <dbReference type="ARBA" id="ARBA00022553"/>
    </source>
</evidence>
<comment type="catalytic activity">
    <reaction evidence="1">
        <text>ATP + protein L-histidine = ADP + protein N-phospho-L-histidine.</text>
        <dbReference type="EC" id="2.7.13.3"/>
    </reaction>
</comment>
<evidence type="ECO:0000256" key="4">
    <source>
        <dbReference type="ARBA" id="ARBA00022679"/>
    </source>
</evidence>
<evidence type="ECO:0000256" key="5">
    <source>
        <dbReference type="ARBA" id="ARBA00022777"/>
    </source>
</evidence>
<dbReference type="PROSITE" id="PS50113">
    <property type="entry name" value="PAC"/>
    <property type="match status" value="1"/>
</dbReference>
<evidence type="ECO:0000313" key="8">
    <source>
        <dbReference type="EMBL" id="MBL6082818.1"/>
    </source>
</evidence>
<reference evidence="8 9" key="1">
    <citation type="submission" date="2021-01" db="EMBL/GenBank/DDBJ databases">
        <title>Belnapia mucosa sp. nov. and Belnapia arida sp. nov., isolated from the Tabernas Desert (Almeria, Spain).</title>
        <authorList>
            <person name="Molina-Menor E."/>
            <person name="Vidal-Verdu A."/>
            <person name="Calonge A."/>
            <person name="Satari L."/>
            <person name="Pereto J."/>
            <person name="Porcar M."/>
        </authorList>
    </citation>
    <scope>NUCLEOTIDE SEQUENCE [LARGE SCALE GENOMIC DNA]</scope>
    <source>
        <strain evidence="8 9">T18</strain>
    </source>
</reference>
<dbReference type="PANTHER" id="PTHR43304:SF1">
    <property type="entry name" value="PAC DOMAIN-CONTAINING PROTEIN"/>
    <property type="match status" value="1"/>
</dbReference>
<keyword evidence="3" id="KW-0597">Phosphoprotein</keyword>
<keyword evidence="4" id="KW-0808">Transferase</keyword>
<dbReference type="InterPro" id="IPR001610">
    <property type="entry name" value="PAC"/>
</dbReference>
<feature type="non-terminal residue" evidence="8">
    <location>
        <position position="175"/>
    </location>
</feature>
<evidence type="ECO:0000313" key="9">
    <source>
        <dbReference type="Proteomes" id="UP000660885"/>
    </source>
</evidence>
<protein>
    <recommendedName>
        <fullName evidence="2">histidine kinase</fullName>
        <ecNumber evidence="2">2.7.13.3</ecNumber>
    </recommendedName>
</protein>
<evidence type="ECO:0000256" key="6">
    <source>
        <dbReference type="SAM" id="Coils"/>
    </source>
</evidence>